<proteinExistence type="inferred from homology"/>
<dbReference type="PANTHER" id="PTHR17490">
    <property type="entry name" value="SUA5"/>
    <property type="match status" value="1"/>
</dbReference>
<dbReference type="HAMAP" id="MF_01852">
    <property type="entry name" value="TsaC"/>
    <property type="match status" value="1"/>
</dbReference>
<evidence type="ECO:0000256" key="9">
    <source>
        <dbReference type="HAMAP-Rule" id="MF_01852"/>
    </source>
</evidence>
<evidence type="ECO:0000256" key="8">
    <source>
        <dbReference type="ARBA" id="ARBA00048366"/>
    </source>
</evidence>
<dbReference type="InterPro" id="IPR050156">
    <property type="entry name" value="TC-AMP_synthase_SUA5"/>
</dbReference>
<evidence type="ECO:0000313" key="13">
    <source>
        <dbReference type="Proteomes" id="UP001461163"/>
    </source>
</evidence>
<protein>
    <recommendedName>
        <fullName evidence="9">Threonylcarbamoyl-AMP synthase</fullName>
        <shortName evidence="9">TC-AMP synthase</shortName>
        <ecNumber evidence="9">2.7.7.87</ecNumber>
    </recommendedName>
    <alternativeName>
        <fullName evidence="9">L-threonylcarbamoyladenylate synthase</fullName>
    </alternativeName>
    <alternativeName>
        <fullName evidence="9">t(6)A37 threonylcarbamoyladenosine biosynthesis protein TsaC</fullName>
    </alternativeName>
    <alternativeName>
        <fullName evidence="9">tRNA threonylcarbamoyladenosine biosynthesis protein TsaC</fullName>
    </alternativeName>
</protein>
<dbReference type="Gene3D" id="3.90.870.10">
    <property type="entry name" value="DHBP synthase"/>
    <property type="match status" value="1"/>
</dbReference>
<dbReference type="InterPro" id="IPR006070">
    <property type="entry name" value="Sua5-like_dom"/>
</dbReference>
<dbReference type="PROSITE" id="PS51163">
    <property type="entry name" value="YRDC"/>
    <property type="match status" value="1"/>
</dbReference>
<sequence length="187" mass="20247">MTANHTDDPFLLDYLAGKVFAYPTEAVFGLGCDPDNEEAVTKLLALKQRDVSKGLILVADNYSQVLPYVDDSAIKMTKRTEIFSSWPGPITWLLPKSKTAPSWVTGESEFIAVRVSAHPLIKDLCQRADKPLVSTSANTAGHPPALNAAEVTSYFSDQVVLIDGSLGGSHSPSKIRHGHSGQIIRDN</sequence>
<keyword evidence="3 9" id="KW-0808">Transferase</keyword>
<comment type="subcellular location">
    <subcellularLocation>
        <location evidence="1 9">Cytoplasm</location>
    </subcellularLocation>
</comment>
<reference evidence="12 13" key="1">
    <citation type="submission" date="2024-03" db="EMBL/GenBank/DDBJ databases">
        <title>Community enrichment and isolation of bacterial strains for fucoidan degradation.</title>
        <authorList>
            <person name="Sichert A."/>
        </authorList>
    </citation>
    <scope>NUCLEOTIDE SEQUENCE [LARGE SCALE GENOMIC DNA]</scope>
    <source>
        <strain evidence="12 13">AS12</strain>
    </source>
</reference>
<dbReference type="EC" id="2.7.7.87" evidence="9"/>
<evidence type="ECO:0000256" key="3">
    <source>
        <dbReference type="ARBA" id="ARBA00022679"/>
    </source>
</evidence>
<evidence type="ECO:0000313" key="12">
    <source>
        <dbReference type="EMBL" id="MEM5497912.1"/>
    </source>
</evidence>
<keyword evidence="5 9" id="KW-0548">Nucleotidyltransferase</keyword>
<dbReference type="InterPro" id="IPR017945">
    <property type="entry name" value="DHBP_synth_RibB-like_a/b_dom"/>
</dbReference>
<comment type="similarity">
    <text evidence="9">Belongs to the SUA5 family. TsaC subfamily.</text>
</comment>
<evidence type="ECO:0000256" key="10">
    <source>
        <dbReference type="SAM" id="MobiDB-lite"/>
    </source>
</evidence>
<comment type="caution">
    <text evidence="12">The sequence shown here is derived from an EMBL/GenBank/DDBJ whole genome shotgun (WGS) entry which is preliminary data.</text>
</comment>
<dbReference type="Pfam" id="PF01300">
    <property type="entry name" value="Sua5_yciO_yrdC"/>
    <property type="match status" value="1"/>
</dbReference>
<evidence type="ECO:0000256" key="1">
    <source>
        <dbReference type="ARBA" id="ARBA00004496"/>
    </source>
</evidence>
<evidence type="ECO:0000256" key="6">
    <source>
        <dbReference type="ARBA" id="ARBA00022741"/>
    </source>
</evidence>
<comment type="function">
    <text evidence="9">Required for the formation of a threonylcarbamoyl group on adenosine at position 37 (t(6)A37) in tRNAs that read codons beginning with adenine. Catalyzes the conversion of L-threonine, HCO(3)(-)/CO(2) and ATP to give threonylcarbamoyl-AMP (TC-AMP) as the acyladenylate intermediate, with the release of diphosphate.</text>
</comment>
<name>A0ABU9SVJ5_9ALTE</name>
<dbReference type="PANTHER" id="PTHR17490:SF18">
    <property type="entry name" value="THREONYLCARBAMOYL-AMP SYNTHASE"/>
    <property type="match status" value="1"/>
</dbReference>
<dbReference type="InterPro" id="IPR023535">
    <property type="entry name" value="TC-AMP_synthase"/>
</dbReference>
<keyword evidence="2 9" id="KW-0963">Cytoplasm</keyword>
<evidence type="ECO:0000256" key="4">
    <source>
        <dbReference type="ARBA" id="ARBA00022694"/>
    </source>
</evidence>
<keyword evidence="13" id="KW-1185">Reference proteome</keyword>
<organism evidence="12 13">
    <name type="scientific">Paraglaciecola mesophila</name>
    <dbReference type="NCBI Taxonomy" id="197222"/>
    <lineage>
        <taxon>Bacteria</taxon>
        <taxon>Pseudomonadati</taxon>
        <taxon>Pseudomonadota</taxon>
        <taxon>Gammaproteobacteria</taxon>
        <taxon>Alteromonadales</taxon>
        <taxon>Alteromonadaceae</taxon>
        <taxon>Paraglaciecola</taxon>
    </lineage>
</organism>
<keyword evidence="6 9" id="KW-0547">Nucleotide-binding</keyword>
<keyword evidence="4 9" id="KW-0819">tRNA processing</keyword>
<evidence type="ECO:0000256" key="5">
    <source>
        <dbReference type="ARBA" id="ARBA00022695"/>
    </source>
</evidence>
<keyword evidence="7 9" id="KW-0067">ATP-binding</keyword>
<dbReference type="Proteomes" id="UP001461163">
    <property type="component" value="Unassembled WGS sequence"/>
</dbReference>
<feature type="domain" description="YrdC-like" evidence="11">
    <location>
        <begin position="4"/>
        <end position="187"/>
    </location>
</feature>
<gene>
    <name evidence="9" type="primary">tsaC</name>
    <name evidence="12" type="ORF">WNY77_10950</name>
</gene>
<accession>A0ABU9SVJ5</accession>
<feature type="region of interest" description="Disordered" evidence="10">
    <location>
        <begin position="168"/>
        <end position="187"/>
    </location>
</feature>
<evidence type="ECO:0000259" key="11">
    <source>
        <dbReference type="PROSITE" id="PS51163"/>
    </source>
</evidence>
<dbReference type="SUPFAM" id="SSF55821">
    <property type="entry name" value="YrdC/RibB"/>
    <property type="match status" value="1"/>
</dbReference>
<evidence type="ECO:0000256" key="7">
    <source>
        <dbReference type="ARBA" id="ARBA00022840"/>
    </source>
</evidence>
<dbReference type="EMBL" id="JBBMQS010000005">
    <property type="protein sequence ID" value="MEM5497912.1"/>
    <property type="molecule type" value="Genomic_DNA"/>
</dbReference>
<dbReference type="RefSeq" id="WP_006994871.1">
    <property type="nucleotide sequence ID" value="NZ_JBBMQS010000005.1"/>
</dbReference>
<evidence type="ECO:0000256" key="2">
    <source>
        <dbReference type="ARBA" id="ARBA00022490"/>
    </source>
</evidence>
<comment type="catalytic activity">
    <reaction evidence="8 9">
        <text>L-threonine + hydrogencarbonate + ATP = L-threonylcarbamoyladenylate + diphosphate + H2O</text>
        <dbReference type="Rhea" id="RHEA:36407"/>
        <dbReference type="ChEBI" id="CHEBI:15377"/>
        <dbReference type="ChEBI" id="CHEBI:17544"/>
        <dbReference type="ChEBI" id="CHEBI:30616"/>
        <dbReference type="ChEBI" id="CHEBI:33019"/>
        <dbReference type="ChEBI" id="CHEBI:57926"/>
        <dbReference type="ChEBI" id="CHEBI:73682"/>
        <dbReference type="EC" id="2.7.7.87"/>
    </reaction>
</comment>